<gene>
    <name evidence="1" type="ORF">Bequi_13905</name>
</gene>
<evidence type="ECO:0000313" key="1">
    <source>
        <dbReference type="EMBL" id="MCL6424460.1"/>
    </source>
</evidence>
<protein>
    <submittedName>
        <fullName evidence="1">Uncharacterized protein</fullName>
    </submittedName>
</protein>
<evidence type="ECO:0000313" key="2">
    <source>
        <dbReference type="Proteomes" id="UP001203761"/>
    </source>
</evidence>
<dbReference type="Proteomes" id="UP001203761">
    <property type="component" value="Unassembled WGS sequence"/>
</dbReference>
<sequence>MNTSPATVALSPSALAELKQKVRARITVLTADTFAPIGEGCSMHLLTSTAVSAPDGDSPVWMFLNRQIRDVEHYEDGMREYAASLGAIAESAPPHTHLSASVLLDSLDELDRLHEHLEALDPGRAIRTADAESFRAFRERAAGGSDDGLARAEAGHTWA</sequence>
<dbReference type="EMBL" id="JAKNCJ010000014">
    <property type="protein sequence ID" value="MCL6424460.1"/>
    <property type="molecule type" value="Genomic_DNA"/>
</dbReference>
<comment type="caution">
    <text evidence="1">The sequence shown here is derived from an EMBL/GenBank/DDBJ whole genome shotgun (WGS) entry which is preliminary data.</text>
</comment>
<name>A0ABT0R3W0_9MICO</name>
<organism evidence="1 2">
    <name type="scientific">Brachybacterium equifaecis</name>
    <dbReference type="NCBI Taxonomy" id="2910770"/>
    <lineage>
        <taxon>Bacteria</taxon>
        <taxon>Bacillati</taxon>
        <taxon>Actinomycetota</taxon>
        <taxon>Actinomycetes</taxon>
        <taxon>Micrococcales</taxon>
        <taxon>Dermabacteraceae</taxon>
        <taxon>Brachybacterium</taxon>
    </lineage>
</organism>
<reference evidence="1" key="1">
    <citation type="submission" date="2022-02" db="EMBL/GenBank/DDBJ databases">
        <authorList>
            <person name="Lee M."/>
            <person name="Kim S.-J."/>
            <person name="Jung M.-Y."/>
        </authorList>
    </citation>
    <scope>NUCLEOTIDE SEQUENCE</scope>
    <source>
        <strain evidence="1">JHP9</strain>
    </source>
</reference>
<keyword evidence="2" id="KW-1185">Reference proteome</keyword>
<accession>A0ABT0R3W0</accession>
<proteinExistence type="predicted"/>
<dbReference type="RefSeq" id="WP_249738537.1">
    <property type="nucleotide sequence ID" value="NZ_JAKNCJ010000014.1"/>
</dbReference>